<name>A0A6A6B4R1_9PEZI</name>
<dbReference type="GeneID" id="54301903"/>
<evidence type="ECO:0000256" key="1">
    <source>
        <dbReference type="SAM" id="SignalP"/>
    </source>
</evidence>
<keyword evidence="3" id="KW-1185">Reference proteome</keyword>
<accession>A0A6A6B4R1</accession>
<evidence type="ECO:0000313" key="2">
    <source>
        <dbReference type="EMBL" id="KAF2137947.1"/>
    </source>
</evidence>
<keyword evidence="1" id="KW-0732">Signal</keyword>
<organism evidence="2 3">
    <name type="scientific">Aplosporella prunicola CBS 121167</name>
    <dbReference type="NCBI Taxonomy" id="1176127"/>
    <lineage>
        <taxon>Eukaryota</taxon>
        <taxon>Fungi</taxon>
        <taxon>Dikarya</taxon>
        <taxon>Ascomycota</taxon>
        <taxon>Pezizomycotina</taxon>
        <taxon>Dothideomycetes</taxon>
        <taxon>Dothideomycetes incertae sedis</taxon>
        <taxon>Botryosphaeriales</taxon>
        <taxon>Aplosporellaceae</taxon>
        <taxon>Aplosporella</taxon>
    </lineage>
</organism>
<dbReference type="EMBL" id="ML995499">
    <property type="protein sequence ID" value="KAF2137947.1"/>
    <property type="molecule type" value="Genomic_DNA"/>
</dbReference>
<proteinExistence type="predicted"/>
<dbReference type="AlphaFoldDB" id="A0A6A6B4R1"/>
<feature type="chain" id="PRO_5025653181" description="Invertebrate defensins family profile domain-containing protein" evidence="1">
    <location>
        <begin position="18"/>
        <end position="82"/>
    </location>
</feature>
<dbReference type="RefSeq" id="XP_033393662.1">
    <property type="nucleotide sequence ID" value="XM_033544407.1"/>
</dbReference>
<reference evidence="2" key="1">
    <citation type="journal article" date="2020" name="Stud. Mycol.">
        <title>101 Dothideomycetes genomes: a test case for predicting lifestyles and emergence of pathogens.</title>
        <authorList>
            <person name="Haridas S."/>
            <person name="Albert R."/>
            <person name="Binder M."/>
            <person name="Bloem J."/>
            <person name="Labutti K."/>
            <person name="Salamov A."/>
            <person name="Andreopoulos B."/>
            <person name="Baker S."/>
            <person name="Barry K."/>
            <person name="Bills G."/>
            <person name="Bluhm B."/>
            <person name="Cannon C."/>
            <person name="Castanera R."/>
            <person name="Culley D."/>
            <person name="Daum C."/>
            <person name="Ezra D."/>
            <person name="Gonzalez J."/>
            <person name="Henrissat B."/>
            <person name="Kuo A."/>
            <person name="Liang C."/>
            <person name="Lipzen A."/>
            <person name="Lutzoni F."/>
            <person name="Magnuson J."/>
            <person name="Mondo S."/>
            <person name="Nolan M."/>
            <person name="Ohm R."/>
            <person name="Pangilinan J."/>
            <person name="Park H.-J."/>
            <person name="Ramirez L."/>
            <person name="Alfaro M."/>
            <person name="Sun H."/>
            <person name="Tritt A."/>
            <person name="Yoshinaga Y."/>
            <person name="Zwiers L.-H."/>
            <person name="Turgeon B."/>
            <person name="Goodwin S."/>
            <person name="Spatafora J."/>
            <person name="Crous P."/>
            <person name="Grigoriev I."/>
        </authorList>
    </citation>
    <scope>NUCLEOTIDE SEQUENCE</scope>
    <source>
        <strain evidence="2">CBS 121167</strain>
    </source>
</reference>
<dbReference type="Proteomes" id="UP000799438">
    <property type="component" value="Unassembled WGS sequence"/>
</dbReference>
<sequence length="82" mass="8392">MRFHTATLLCLISAVLARPVPADIKGVRSPTSYSQDLLSPVLCPPTGTGTCARQCGAIVAGMGGRCDSDGNCLCADGEGPLR</sequence>
<dbReference type="OrthoDB" id="3926826at2759"/>
<evidence type="ECO:0000313" key="3">
    <source>
        <dbReference type="Proteomes" id="UP000799438"/>
    </source>
</evidence>
<protein>
    <recommendedName>
        <fullName evidence="4">Invertebrate defensins family profile domain-containing protein</fullName>
    </recommendedName>
</protein>
<gene>
    <name evidence="2" type="ORF">K452DRAFT_321565</name>
</gene>
<feature type="signal peptide" evidence="1">
    <location>
        <begin position="1"/>
        <end position="17"/>
    </location>
</feature>
<evidence type="ECO:0008006" key="4">
    <source>
        <dbReference type="Google" id="ProtNLM"/>
    </source>
</evidence>